<reference evidence="1 2" key="1">
    <citation type="journal article" date="2019" name="Commun. Biol.">
        <title>The bagworm genome reveals a unique fibroin gene that provides high tensile strength.</title>
        <authorList>
            <person name="Kono N."/>
            <person name="Nakamura H."/>
            <person name="Ohtoshi R."/>
            <person name="Tomita M."/>
            <person name="Numata K."/>
            <person name="Arakawa K."/>
        </authorList>
    </citation>
    <scope>NUCLEOTIDE SEQUENCE [LARGE SCALE GENOMIC DNA]</scope>
</reference>
<keyword evidence="2" id="KW-1185">Reference proteome</keyword>
<organism evidence="1 2">
    <name type="scientific">Eumeta variegata</name>
    <name type="common">Bagworm moth</name>
    <name type="synonym">Eumeta japonica</name>
    <dbReference type="NCBI Taxonomy" id="151549"/>
    <lineage>
        <taxon>Eukaryota</taxon>
        <taxon>Metazoa</taxon>
        <taxon>Ecdysozoa</taxon>
        <taxon>Arthropoda</taxon>
        <taxon>Hexapoda</taxon>
        <taxon>Insecta</taxon>
        <taxon>Pterygota</taxon>
        <taxon>Neoptera</taxon>
        <taxon>Endopterygota</taxon>
        <taxon>Lepidoptera</taxon>
        <taxon>Glossata</taxon>
        <taxon>Ditrysia</taxon>
        <taxon>Tineoidea</taxon>
        <taxon>Psychidae</taxon>
        <taxon>Oiketicinae</taxon>
        <taxon>Eumeta</taxon>
    </lineage>
</organism>
<name>A0A4C1U624_EUMVA</name>
<comment type="caution">
    <text evidence="1">The sequence shown here is derived from an EMBL/GenBank/DDBJ whole genome shotgun (WGS) entry which is preliminary data.</text>
</comment>
<accession>A0A4C1U624</accession>
<gene>
    <name evidence="1" type="ORF">EVAR_16279_1</name>
</gene>
<protein>
    <submittedName>
        <fullName evidence="1">Uncharacterized protein</fullName>
    </submittedName>
</protein>
<sequence length="129" mass="14527">MFALSRPKWALAYGLSLVRISRPVSIHAVGGESGFRKVSAPSGVHEIAAILISFDKHNEWQSKEVKIRQHVTILHSSFYKLPTAGRRLDVMYEMLSIVSCTFHVNKSRVVCLAILFYFRISSTRAMAFG</sequence>
<dbReference type="OrthoDB" id="8123792at2759"/>
<proteinExistence type="predicted"/>
<dbReference type="EMBL" id="BGZK01000131">
    <property type="protein sequence ID" value="GBP21728.1"/>
    <property type="molecule type" value="Genomic_DNA"/>
</dbReference>
<dbReference type="AlphaFoldDB" id="A0A4C1U624"/>
<evidence type="ECO:0000313" key="2">
    <source>
        <dbReference type="Proteomes" id="UP000299102"/>
    </source>
</evidence>
<evidence type="ECO:0000313" key="1">
    <source>
        <dbReference type="EMBL" id="GBP21728.1"/>
    </source>
</evidence>
<dbReference type="Proteomes" id="UP000299102">
    <property type="component" value="Unassembled WGS sequence"/>
</dbReference>